<evidence type="ECO:0000313" key="1">
    <source>
        <dbReference type="EMBL" id="CAG8572557.1"/>
    </source>
</evidence>
<dbReference type="OrthoDB" id="2208992at2759"/>
<keyword evidence="2" id="KW-1185">Reference proteome</keyword>
<dbReference type="AlphaFoldDB" id="A0A9N9BRA4"/>
<proteinExistence type="predicted"/>
<dbReference type="Proteomes" id="UP000789706">
    <property type="component" value="Unassembled WGS sequence"/>
</dbReference>
<gene>
    <name evidence="1" type="ORF">DEBURN_LOCUS8159</name>
</gene>
<dbReference type="EMBL" id="CAJVPK010001130">
    <property type="protein sequence ID" value="CAG8572557.1"/>
    <property type="molecule type" value="Genomic_DNA"/>
</dbReference>
<comment type="caution">
    <text evidence="1">The sequence shown here is derived from an EMBL/GenBank/DDBJ whole genome shotgun (WGS) entry which is preliminary data.</text>
</comment>
<reference evidence="1" key="1">
    <citation type="submission" date="2021-06" db="EMBL/GenBank/DDBJ databases">
        <authorList>
            <person name="Kallberg Y."/>
            <person name="Tangrot J."/>
            <person name="Rosling A."/>
        </authorList>
    </citation>
    <scope>NUCLEOTIDE SEQUENCE</scope>
    <source>
        <strain evidence="1">AZ414A</strain>
    </source>
</reference>
<protein>
    <submittedName>
        <fullName evidence="1">2422_t:CDS:1</fullName>
    </submittedName>
</protein>
<sequence length="282" mass="33623">MYFRNGPNPHVTLDKVRPTTVIFHLLARYGPMSGKQLASYMPHFPQFKSKNYLKRDILKNMKNRDHLYKRKSSNVELTKLSQGESSYLWFINEETIDKEKYLNIHCLKDWDPNKNSITPTIATTTDATNTSNITDKIKDNQKKYIKESKHIKESKYNREPMDIDDSKKYIKESKYFKESVDINSDKYDKYQGFDYYKKSQDNRWKKKQMLHWELPETGKIENAVFIDFFMEFCFDKKTGFCSTTRLTKHVDRPNQIPRITELTDSDFSCFSVLCFLILRQEL</sequence>
<evidence type="ECO:0000313" key="2">
    <source>
        <dbReference type="Proteomes" id="UP000789706"/>
    </source>
</evidence>
<name>A0A9N9BRA4_9GLOM</name>
<accession>A0A9N9BRA4</accession>
<organism evidence="1 2">
    <name type="scientific">Diversispora eburnea</name>
    <dbReference type="NCBI Taxonomy" id="1213867"/>
    <lineage>
        <taxon>Eukaryota</taxon>
        <taxon>Fungi</taxon>
        <taxon>Fungi incertae sedis</taxon>
        <taxon>Mucoromycota</taxon>
        <taxon>Glomeromycotina</taxon>
        <taxon>Glomeromycetes</taxon>
        <taxon>Diversisporales</taxon>
        <taxon>Diversisporaceae</taxon>
        <taxon>Diversispora</taxon>
    </lineage>
</organism>